<evidence type="ECO:0000256" key="1">
    <source>
        <dbReference type="ARBA" id="ARBA00004162"/>
    </source>
</evidence>
<accession>A0A1J5QUV5</accession>
<gene>
    <name evidence="10" type="primary">tatA_12</name>
    <name evidence="10" type="ORF">GALL_345520</name>
</gene>
<dbReference type="HAMAP" id="MF_00236">
    <property type="entry name" value="TatA_E"/>
    <property type="match status" value="1"/>
</dbReference>
<evidence type="ECO:0000256" key="9">
    <source>
        <dbReference type="SAM" id="MobiDB-lite"/>
    </source>
</evidence>
<evidence type="ECO:0000256" key="5">
    <source>
        <dbReference type="ARBA" id="ARBA00022927"/>
    </source>
</evidence>
<comment type="caution">
    <text evidence="10">The sequence shown here is derived from an EMBL/GenBank/DDBJ whole genome shotgun (WGS) entry which is preliminary data.</text>
</comment>
<keyword evidence="5" id="KW-0653">Protein transport</keyword>
<keyword evidence="4" id="KW-0812">Transmembrane</keyword>
<sequence>MFRNGLTPAHVIVVLILVVLLFGARRLPDVAKSVGQSLRIFKSEIKDLGAADTAAPSAPPPASPAPAAPTTPSTSPSDPTARPPSSPSAATDTDPLPPAGAGPQV</sequence>
<dbReference type="PANTHER" id="PTHR42982">
    <property type="entry name" value="SEC-INDEPENDENT PROTEIN TRANSLOCASE PROTEIN TATA"/>
    <property type="match status" value="1"/>
</dbReference>
<dbReference type="InterPro" id="IPR006312">
    <property type="entry name" value="TatA/E"/>
</dbReference>
<evidence type="ECO:0000256" key="3">
    <source>
        <dbReference type="ARBA" id="ARBA00022475"/>
    </source>
</evidence>
<keyword evidence="6" id="KW-1133">Transmembrane helix</keyword>
<keyword evidence="2" id="KW-0813">Transport</keyword>
<comment type="subcellular location">
    <subcellularLocation>
        <location evidence="1">Cell membrane</location>
        <topology evidence="1">Single-pass membrane protein</topology>
    </subcellularLocation>
</comment>
<protein>
    <submittedName>
        <fullName evidence="10">Sec-independent protein translocase protein TatA</fullName>
    </submittedName>
</protein>
<feature type="region of interest" description="Disordered" evidence="9">
    <location>
        <begin position="50"/>
        <end position="105"/>
    </location>
</feature>
<evidence type="ECO:0000256" key="2">
    <source>
        <dbReference type="ARBA" id="ARBA00022448"/>
    </source>
</evidence>
<name>A0A1J5QUV5_9ZZZZ</name>
<evidence type="ECO:0000256" key="8">
    <source>
        <dbReference type="ARBA" id="ARBA00023136"/>
    </source>
</evidence>
<evidence type="ECO:0000256" key="6">
    <source>
        <dbReference type="ARBA" id="ARBA00022989"/>
    </source>
</evidence>
<organism evidence="10">
    <name type="scientific">mine drainage metagenome</name>
    <dbReference type="NCBI Taxonomy" id="410659"/>
    <lineage>
        <taxon>unclassified sequences</taxon>
        <taxon>metagenomes</taxon>
        <taxon>ecological metagenomes</taxon>
    </lineage>
</organism>
<evidence type="ECO:0000256" key="7">
    <source>
        <dbReference type="ARBA" id="ARBA00023010"/>
    </source>
</evidence>
<dbReference type="GO" id="GO:0043953">
    <property type="term" value="P:protein transport by the Tat complex"/>
    <property type="evidence" value="ECO:0007669"/>
    <property type="project" value="InterPro"/>
</dbReference>
<dbReference type="NCBIfam" id="NF001854">
    <property type="entry name" value="PRK00575.1"/>
    <property type="match status" value="1"/>
</dbReference>
<keyword evidence="7" id="KW-0811">Translocation</keyword>
<feature type="compositionally biased region" description="Pro residues" evidence="9">
    <location>
        <begin position="95"/>
        <end position="105"/>
    </location>
</feature>
<keyword evidence="8" id="KW-0472">Membrane</keyword>
<dbReference type="PANTHER" id="PTHR42982:SF8">
    <property type="entry name" value="SEC-INDEPENDENT PROTEIN TRANSLOCASE PROTEIN TATA"/>
    <property type="match status" value="1"/>
</dbReference>
<evidence type="ECO:0000313" key="10">
    <source>
        <dbReference type="EMBL" id="OIQ83655.1"/>
    </source>
</evidence>
<dbReference type="AlphaFoldDB" id="A0A1J5QUV5"/>
<dbReference type="Gene3D" id="1.20.5.3310">
    <property type="match status" value="1"/>
</dbReference>
<dbReference type="EMBL" id="MLJW01000684">
    <property type="protein sequence ID" value="OIQ83655.1"/>
    <property type="molecule type" value="Genomic_DNA"/>
</dbReference>
<dbReference type="Pfam" id="PF02416">
    <property type="entry name" value="TatA_B_E"/>
    <property type="match status" value="1"/>
</dbReference>
<evidence type="ECO:0000256" key="4">
    <source>
        <dbReference type="ARBA" id="ARBA00022692"/>
    </source>
</evidence>
<proteinExistence type="inferred from homology"/>
<dbReference type="InterPro" id="IPR003369">
    <property type="entry name" value="TatA/B/E"/>
</dbReference>
<dbReference type="GO" id="GO:0005886">
    <property type="term" value="C:plasma membrane"/>
    <property type="evidence" value="ECO:0007669"/>
    <property type="project" value="UniProtKB-SubCell"/>
</dbReference>
<feature type="compositionally biased region" description="Pro residues" evidence="9">
    <location>
        <begin position="57"/>
        <end position="69"/>
    </location>
</feature>
<keyword evidence="3" id="KW-1003">Cell membrane</keyword>
<reference evidence="10" key="1">
    <citation type="submission" date="2016-10" db="EMBL/GenBank/DDBJ databases">
        <title>Sequence of Gallionella enrichment culture.</title>
        <authorList>
            <person name="Poehlein A."/>
            <person name="Muehling M."/>
            <person name="Daniel R."/>
        </authorList>
    </citation>
    <scope>NUCLEOTIDE SEQUENCE</scope>
</reference>
<feature type="compositionally biased region" description="Low complexity" evidence="9">
    <location>
        <begin position="70"/>
        <end position="80"/>
    </location>
</feature>